<evidence type="ECO:0000313" key="5">
    <source>
        <dbReference type="EMBL" id="KAK9737220.1"/>
    </source>
</evidence>
<evidence type="ECO:0000313" key="6">
    <source>
        <dbReference type="Proteomes" id="UP001458880"/>
    </source>
</evidence>
<evidence type="ECO:0000256" key="2">
    <source>
        <dbReference type="ARBA" id="ARBA00022729"/>
    </source>
</evidence>
<name>A0AAW1LTT1_POPJA</name>
<keyword evidence="3" id="KW-0677">Repeat</keyword>
<dbReference type="EMBL" id="JASPKY010000103">
    <property type="protein sequence ID" value="KAK9737220.1"/>
    <property type="molecule type" value="Genomic_DNA"/>
</dbReference>
<proteinExistence type="predicted"/>
<protein>
    <submittedName>
        <fullName evidence="5">Leucine rich repeat</fullName>
    </submittedName>
</protein>
<dbReference type="PANTHER" id="PTHR24373:SF275">
    <property type="entry name" value="TIR DOMAIN-CONTAINING PROTEIN"/>
    <property type="match status" value="1"/>
</dbReference>
<evidence type="ECO:0000256" key="4">
    <source>
        <dbReference type="SAM" id="SignalP"/>
    </source>
</evidence>
<sequence length="308" mass="36122">MLKAVLVVTLPFVAEISTFSNTRSNLNTSTIECGSDVYFLRAASSVNILQKNTFRSMENLYRLDITDCYMREVRPGFIRNPKSLIVINFSRNRLSTIRAGVFVKSLTSLLLNNNDLESIEENAFSNIFIEYLELSTNNISTIENWFRNVTILRLHLNNNQITSLRKDTFREIRGLEDIYLDNNRIQYIEVNTFPNMKELHLARNYLYNIDFLGRTVLETLDIGFNRISCFRSFVILTKIKRLLIYPNPWNCNCLLGFWKLAWRYGIGYGDSQLFQQKSDTNLICLVAEHIDEQDKKLHEENFMRILYN</sequence>
<organism evidence="5 6">
    <name type="scientific">Popillia japonica</name>
    <name type="common">Japanese beetle</name>
    <dbReference type="NCBI Taxonomy" id="7064"/>
    <lineage>
        <taxon>Eukaryota</taxon>
        <taxon>Metazoa</taxon>
        <taxon>Ecdysozoa</taxon>
        <taxon>Arthropoda</taxon>
        <taxon>Hexapoda</taxon>
        <taxon>Insecta</taxon>
        <taxon>Pterygota</taxon>
        <taxon>Neoptera</taxon>
        <taxon>Endopterygota</taxon>
        <taxon>Coleoptera</taxon>
        <taxon>Polyphaga</taxon>
        <taxon>Scarabaeiformia</taxon>
        <taxon>Scarabaeidae</taxon>
        <taxon>Rutelinae</taxon>
        <taxon>Popillia</taxon>
    </lineage>
</organism>
<evidence type="ECO:0000256" key="1">
    <source>
        <dbReference type="ARBA" id="ARBA00022614"/>
    </source>
</evidence>
<dbReference type="Proteomes" id="UP001458880">
    <property type="component" value="Unassembled WGS sequence"/>
</dbReference>
<feature type="chain" id="PRO_5043373911" evidence="4">
    <location>
        <begin position="19"/>
        <end position="308"/>
    </location>
</feature>
<keyword evidence="6" id="KW-1185">Reference proteome</keyword>
<dbReference type="Gene3D" id="3.80.10.10">
    <property type="entry name" value="Ribonuclease Inhibitor"/>
    <property type="match status" value="2"/>
</dbReference>
<dbReference type="AlphaFoldDB" id="A0AAW1LTT1"/>
<reference evidence="5 6" key="1">
    <citation type="journal article" date="2024" name="BMC Genomics">
        <title>De novo assembly and annotation of Popillia japonica's genome with initial clues to its potential as an invasive pest.</title>
        <authorList>
            <person name="Cucini C."/>
            <person name="Boschi S."/>
            <person name="Funari R."/>
            <person name="Cardaioli E."/>
            <person name="Iannotti N."/>
            <person name="Marturano G."/>
            <person name="Paoli F."/>
            <person name="Bruttini M."/>
            <person name="Carapelli A."/>
            <person name="Frati F."/>
            <person name="Nardi F."/>
        </authorList>
    </citation>
    <scope>NUCLEOTIDE SEQUENCE [LARGE SCALE GENOMIC DNA]</scope>
    <source>
        <strain evidence="5">DMR45628</strain>
    </source>
</reference>
<feature type="signal peptide" evidence="4">
    <location>
        <begin position="1"/>
        <end position="18"/>
    </location>
</feature>
<accession>A0AAW1LTT1</accession>
<dbReference type="InterPro" id="IPR003591">
    <property type="entry name" value="Leu-rich_rpt_typical-subtyp"/>
</dbReference>
<dbReference type="PANTHER" id="PTHR24373">
    <property type="entry name" value="SLIT RELATED LEUCINE-RICH REPEAT NEURONAL PROTEIN"/>
    <property type="match status" value="1"/>
</dbReference>
<dbReference type="PROSITE" id="PS51450">
    <property type="entry name" value="LRR"/>
    <property type="match status" value="1"/>
</dbReference>
<dbReference type="InterPro" id="IPR050328">
    <property type="entry name" value="Dev_Immune_Receptor"/>
</dbReference>
<dbReference type="SMART" id="SM00369">
    <property type="entry name" value="LRR_TYP"/>
    <property type="match status" value="3"/>
</dbReference>
<dbReference type="SUPFAM" id="SSF52058">
    <property type="entry name" value="L domain-like"/>
    <property type="match status" value="1"/>
</dbReference>
<gene>
    <name evidence="5" type="ORF">QE152_g10935</name>
</gene>
<evidence type="ECO:0000256" key="3">
    <source>
        <dbReference type="ARBA" id="ARBA00022737"/>
    </source>
</evidence>
<dbReference type="Pfam" id="PF13855">
    <property type="entry name" value="LRR_8"/>
    <property type="match status" value="2"/>
</dbReference>
<keyword evidence="1" id="KW-0433">Leucine-rich repeat</keyword>
<dbReference type="InterPro" id="IPR001611">
    <property type="entry name" value="Leu-rich_rpt"/>
</dbReference>
<comment type="caution">
    <text evidence="5">The sequence shown here is derived from an EMBL/GenBank/DDBJ whole genome shotgun (WGS) entry which is preliminary data.</text>
</comment>
<keyword evidence="2 4" id="KW-0732">Signal</keyword>
<dbReference type="InterPro" id="IPR032675">
    <property type="entry name" value="LRR_dom_sf"/>
</dbReference>